<evidence type="ECO:0000313" key="1">
    <source>
        <dbReference type="EMBL" id="MBX66810.1"/>
    </source>
</evidence>
<organism evidence="1">
    <name type="scientific">Rhizophora mucronata</name>
    <name type="common">Asiatic mangrove</name>
    <dbReference type="NCBI Taxonomy" id="61149"/>
    <lineage>
        <taxon>Eukaryota</taxon>
        <taxon>Viridiplantae</taxon>
        <taxon>Streptophyta</taxon>
        <taxon>Embryophyta</taxon>
        <taxon>Tracheophyta</taxon>
        <taxon>Spermatophyta</taxon>
        <taxon>Magnoliopsida</taxon>
        <taxon>eudicotyledons</taxon>
        <taxon>Gunneridae</taxon>
        <taxon>Pentapetalae</taxon>
        <taxon>rosids</taxon>
        <taxon>fabids</taxon>
        <taxon>Malpighiales</taxon>
        <taxon>Rhizophoraceae</taxon>
        <taxon>Rhizophora</taxon>
    </lineage>
</organism>
<proteinExistence type="predicted"/>
<reference evidence="1" key="1">
    <citation type="submission" date="2018-02" db="EMBL/GenBank/DDBJ databases">
        <title>Rhizophora mucronata_Transcriptome.</title>
        <authorList>
            <person name="Meera S.P."/>
            <person name="Sreeshan A."/>
            <person name="Augustine A."/>
        </authorList>
    </citation>
    <scope>NUCLEOTIDE SEQUENCE</scope>
    <source>
        <tissue evidence="1">Leaf</tissue>
    </source>
</reference>
<sequence>MGSVKKRLTIAKYSNNLVSNRENVHDDPQ</sequence>
<name>A0A2P2QII8_RHIMU</name>
<dbReference type="AlphaFoldDB" id="A0A2P2QII8"/>
<protein>
    <submittedName>
        <fullName evidence="1">Uncharacterized protein</fullName>
    </submittedName>
</protein>
<dbReference type="EMBL" id="GGEC01086326">
    <property type="protein sequence ID" value="MBX66810.1"/>
    <property type="molecule type" value="Transcribed_RNA"/>
</dbReference>
<accession>A0A2P2QII8</accession>